<dbReference type="SMART" id="SM00177">
    <property type="entry name" value="ARF"/>
    <property type="match status" value="1"/>
</dbReference>
<dbReference type="Gene3D" id="3.40.50.300">
    <property type="entry name" value="P-loop containing nucleotide triphosphate hydrolases"/>
    <property type="match status" value="1"/>
</dbReference>
<proteinExistence type="predicted"/>
<keyword evidence="6" id="KW-1185">Reference proteome</keyword>
<evidence type="ECO:0000256" key="3">
    <source>
        <dbReference type="PIRSR" id="PIRSR606689-1"/>
    </source>
</evidence>
<feature type="binding site" evidence="3">
    <location>
        <position position="66"/>
    </location>
    <ligand>
        <name>GTP</name>
        <dbReference type="ChEBI" id="CHEBI:37565"/>
    </ligand>
</feature>
<dbReference type="GO" id="GO:0003924">
    <property type="term" value="F:GTPase activity"/>
    <property type="evidence" value="ECO:0007669"/>
    <property type="project" value="InterPro"/>
</dbReference>
<dbReference type="OrthoDB" id="10344049at2759"/>
<dbReference type="GO" id="GO:0005525">
    <property type="term" value="F:GTP binding"/>
    <property type="evidence" value="ECO:0007669"/>
    <property type="project" value="UniProtKB-KW"/>
</dbReference>
<name>A0A210Q751_MIZYE</name>
<dbReference type="GO" id="GO:0046872">
    <property type="term" value="F:metal ion binding"/>
    <property type="evidence" value="ECO:0007669"/>
    <property type="project" value="UniProtKB-KW"/>
</dbReference>
<dbReference type="InterPro" id="IPR024156">
    <property type="entry name" value="Small_GTPase_ARF"/>
</dbReference>
<keyword evidence="2 3" id="KW-0342">GTP-binding</keyword>
<dbReference type="Pfam" id="PF00025">
    <property type="entry name" value="Arf"/>
    <property type="match status" value="1"/>
</dbReference>
<gene>
    <name evidence="5" type="ORF">KP79_PYT05391</name>
</gene>
<dbReference type="SUPFAM" id="SSF52540">
    <property type="entry name" value="P-loop containing nucleoside triphosphate hydrolases"/>
    <property type="match status" value="1"/>
</dbReference>
<evidence type="ECO:0000256" key="2">
    <source>
        <dbReference type="ARBA" id="ARBA00023134"/>
    </source>
</evidence>
<dbReference type="InterPro" id="IPR006689">
    <property type="entry name" value="Small_GTPase_ARF/SAR"/>
</dbReference>
<evidence type="ECO:0000256" key="1">
    <source>
        <dbReference type="ARBA" id="ARBA00022741"/>
    </source>
</evidence>
<dbReference type="EMBL" id="NEDP02004751">
    <property type="protein sequence ID" value="OWF44568.1"/>
    <property type="molecule type" value="Genomic_DNA"/>
</dbReference>
<comment type="caution">
    <text evidence="5">The sequence shown here is derived from an EMBL/GenBank/DDBJ whole genome shotgun (WGS) entry which is preliminary data.</text>
</comment>
<keyword evidence="4" id="KW-0460">Magnesium</keyword>
<dbReference type="InterPro" id="IPR027417">
    <property type="entry name" value="P-loop_NTPase"/>
</dbReference>
<accession>A0A210Q751</accession>
<sequence length="215" mass="24035">MGKAMGKLSSSRKVTVLIIGQNGSGKTSLLHNLNLGNITNTFTDDYETIEALSGERVQAVAWNMFGSRCAGGIFTYYRNIDAFIYVVNDRGPPDNNMELAKVVFQFLEARRFSNSILAVAVNQRITGEGTRVTLEEVRSGLDLDNCSHVYELFPIVATTGEGLDKLQDWLSQELDKMFARQCFFGSGDQQQIQKRDIASFHTRILTSFKGLFTRI</sequence>
<dbReference type="STRING" id="6573.A0A210Q751"/>
<organism evidence="5 6">
    <name type="scientific">Mizuhopecten yessoensis</name>
    <name type="common">Japanese scallop</name>
    <name type="synonym">Patinopecten yessoensis</name>
    <dbReference type="NCBI Taxonomy" id="6573"/>
    <lineage>
        <taxon>Eukaryota</taxon>
        <taxon>Metazoa</taxon>
        <taxon>Spiralia</taxon>
        <taxon>Lophotrochozoa</taxon>
        <taxon>Mollusca</taxon>
        <taxon>Bivalvia</taxon>
        <taxon>Autobranchia</taxon>
        <taxon>Pteriomorphia</taxon>
        <taxon>Pectinida</taxon>
        <taxon>Pectinoidea</taxon>
        <taxon>Pectinidae</taxon>
        <taxon>Mizuhopecten</taxon>
    </lineage>
</organism>
<dbReference type="Proteomes" id="UP000242188">
    <property type="component" value="Unassembled WGS sequence"/>
</dbReference>
<dbReference type="PANTHER" id="PTHR11711">
    <property type="entry name" value="ADP RIBOSYLATION FACTOR-RELATED"/>
    <property type="match status" value="1"/>
</dbReference>
<evidence type="ECO:0000313" key="5">
    <source>
        <dbReference type="EMBL" id="OWF44568.1"/>
    </source>
</evidence>
<keyword evidence="4" id="KW-0479">Metal-binding</keyword>
<dbReference type="AlphaFoldDB" id="A0A210Q751"/>
<evidence type="ECO:0000256" key="4">
    <source>
        <dbReference type="PIRSR" id="PIRSR606689-2"/>
    </source>
</evidence>
<reference evidence="5 6" key="1">
    <citation type="journal article" date="2017" name="Nat. Ecol. Evol.">
        <title>Scallop genome provides insights into evolution of bilaterian karyotype and development.</title>
        <authorList>
            <person name="Wang S."/>
            <person name="Zhang J."/>
            <person name="Jiao W."/>
            <person name="Li J."/>
            <person name="Xun X."/>
            <person name="Sun Y."/>
            <person name="Guo X."/>
            <person name="Huan P."/>
            <person name="Dong B."/>
            <person name="Zhang L."/>
            <person name="Hu X."/>
            <person name="Sun X."/>
            <person name="Wang J."/>
            <person name="Zhao C."/>
            <person name="Wang Y."/>
            <person name="Wang D."/>
            <person name="Huang X."/>
            <person name="Wang R."/>
            <person name="Lv J."/>
            <person name="Li Y."/>
            <person name="Zhang Z."/>
            <person name="Liu B."/>
            <person name="Lu W."/>
            <person name="Hui Y."/>
            <person name="Liang J."/>
            <person name="Zhou Z."/>
            <person name="Hou R."/>
            <person name="Li X."/>
            <person name="Liu Y."/>
            <person name="Li H."/>
            <person name="Ning X."/>
            <person name="Lin Y."/>
            <person name="Zhao L."/>
            <person name="Xing Q."/>
            <person name="Dou J."/>
            <person name="Li Y."/>
            <person name="Mao J."/>
            <person name="Guo H."/>
            <person name="Dou H."/>
            <person name="Li T."/>
            <person name="Mu C."/>
            <person name="Jiang W."/>
            <person name="Fu Q."/>
            <person name="Fu X."/>
            <person name="Miao Y."/>
            <person name="Liu J."/>
            <person name="Yu Q."/>
            <person name="Li R."/>
            <person name="Liao H."/>
            <person name="Li X."/>
            <person name="Kong Y."/>
            <person name="Jiang Z."/>
            <person name="Chourrout D."/>
            <person name="Li R."/>
            <person name="Bao Z."/>
        </authorList>
    </citation>
    <scope>NUCLEOTIDE SEQUENCE [LARGE SCALE GENOMIC DNA]</scope>
    <source>
        <strain evidence="5 6">PY_sf001</strain>
    </source>
</reference>
<protein>
    <submittedName>
        <fullName evidence="5">ADP-ribosylation factor-like protein 1</fullName>
    </submittedName>
</protein>
<evidence type="ECO:0000313" key="6">
    <source>
        <dbReference type="Proteomes" id="UP000242188"/>
    </source>
</evidence>
<feature type="binding site" evidence="3">
    <location>
        <begin position="20"/>
        <end position="27"/>
    </location>
    <ligand>
        <name>GTP</name>
        <dbReference type="ChEBI" id="CHEBI:37565"/>
    </ligand>
</feature>
<feature type="binding site" evidence="4">
    <location>
        <position position="27"/>
    </location>
    <ligand>
        <name>Mg(2+)</name>
        <dbReference type="ChEBI" id="CHEBI:18420"/>
    </ligand>
</feature>
<keyword evidence="1 3" id="KW-0547">Nucleotide-binding</keyword>